<keyword evidence="5 19" id="KW-1003">Cell membrane</keyword>
<dbReference type="SUPFAM" id="SSF56784">
    <property type="entry name" value="HAD-like"/>
    <property type="match status" value="1"/>
</dbReference>
<keyword evidence="15" id="KW-0186">Copper</keyword>
<dbReference type="PROSITE" id="PS00154">
    <property type="entry name" value="ATPASE_E1_E2"/>
    <property type="match status" value="1"/>
</dbReference>
<feature type="transmembrane region" description="Helical" evidence="19">
    <location>
        <begin position="740"/>
        <end position="763"/>
    </location>
</feature>
<dbReference type="PANTHER" id="PTHR43520">
    <property type="entry name" value="ATP7, ISOFORM B"/>
    <property type="match status" value="1"/>
</dbReference>
<dbReference type="RefSeq" id="WP_428221971.1">
    <property type="nucleotide sequence ID" value="NZ_JAJIAU010000018.1"/>
</dbReference>
<evidence type="ECO:0000256" key="12">
    <source>
        <dbReference type="ARBA" id="ARBA00022842"/>
    </source>
</evidence>
<dbReference type="SUPFAM" id="SSF81653">
    <property type="entry name" value="Calcium ATPase, transduction domain A"/>
    <property type="match status" value="1"/>
</dbReference>
<dbReference type="SUPFAM" id="SSF81665">
    <property type="entry name" value="Calcium ATPase, transmembrane domain M"/>
    <property type="match status" value="1"/>
</dbReference>
<evidence type="ECO:0000256" key="14">
    <source>
        <dbReference type="ARBA" id="ARBA00022989"/>
    </source>
</evidence>
<evidence type="ECO:0000256" key="10">
    <source>
        <dbReference type="ARBA" id="ARBA00022796"/>
    </source>
</evidence>
<evidence type="ECO:0000256" key="8">
    <source>
        <dbReference type="ARBA" id="ARBA00022723"/>
    </source>
</evidence>
<gene>
    <name evidence="22" type="ORF">R54839_PPFHFPJH_01124</name>
</gene>
<keyword evidence="10" id="KW-0187">Copper transport</keyword>
<keyword evidence="8 19" id="KW-0479">Metal-binding</keyword>
<dbReference type="NCBIfam" id="TIGR01494">
    <property type="entry name" value="ATPase_P-type"/>
    <property type="match status" value="1"/>
</dbReference>
<evidence type="ECO:0000256" key="6">
    <source>
        <dbReference type="ARBA" id="ARBA00022553"/>
    </source>
</evidence>
<protein>
    <recommendedName>
        <fullName evidence="3">P-type Cu(+) transporter</fullName>
        <ecNumber evidence="3">7.2.2.8</ecNumber>
    </recommendedName>
</protein>
<dbReference type="InterPro" id="IPR036412">
    <property type="entry name" value="HAD-like_sf"/>
</dbReference>
<feature type="transmembrane region" description="Helical" evidence="19">
    <location>
        <begin position="409"/>
        <end position="431"/>
    </location>
</feature>
<keyword evidence="9 19" id="KW-0547">Nucleotide-binding</keyword>
<dbReference type="InterPro" id="IPR023214">
    <property type="entry name" value="HAD_sf"/>
</dbReference>
<evidence type="ECO:0000256" key="20">
    <source>
        <dbReference type="SAM" id="MobiDB-lite"/>
    </source>
</evidence>
<evidence type="ECO:0000256" key="3">
    <source>
        <dbReference type="ARBA" id="ARBA00012517"/>
    </source>
</evidence>
<evidence type="ECO:0000256" key="5">
    <source>
        <dbReference type="ARBA" id="ARBA00022475"/>
    </source>
</evidence>
<keyword evidence="7 19" id="KW-0812">Transmembrane</keyword>
<comment type="catalytic activity">
    <reaction evidence="18">
        <text>Cu(+)(in) + ATP + H2O = Cu(+)(out) + ADP + phosphate + H(+)</text>
        <dbReference type="Rhea" id="RHEA:25792"/>
        <dbReference type="ChEBI" id="CHEBI:15377"/>
        <dbReference type="ChEBI" id="CHEBI:15378"/>
        <dbReference type="ChEBI" id="CHEBI:30616"/>
        <dbReference type="ChEBI" id="CHEBI:43474"/>
        <dbReference type="ChEBI" id="CHEBI:49552"/>
        <dbReference type="ChEBI" id="CHEBI:456216"/>
        <dbReference type="EC" id="7.2.2.8"/>
    </reaction>
</comment>
<feature type="transmembrane region" description="Helical" evidence="19">
    <location>
        <begin position="190"/>
        <end position="212"/>
    </location>
</feature>
<dbReference type="InterPro" id="IPR027256">
    <property type="entry name" value="P-typ_ATPase_IB"/>
</dbReference>
<dbReference type="PRINTS" id="PR00943">
    <property type="entry name" value="CUATPASE"/>
</dbReference>
<dbReference type="InterPro" id="IPR044492">
    <property type="entry name" value="P_typ_ATPase_HD_dom"/>
</dbReference>
<keyword evidence="14 19" id="KW-1133">Transmembrane helix</keyword>
<accession>A0ABM9MWV2</accession>
<comment type="similarity">
    <text evidence="2 19">Belongs to the cation transport ATPase (P-type) (TC 3.A.3) family. Type IB subfamily.</text>
</comment>
<dbReference type="EC" id="7.2.2.8" evidence="3"/>
<dbReference type="InterPro" id="IPR059000">
    <property type="entry name" value="ATPase_P-type_domA"/>
</dbReference>
<dbReference type="SFLD" id="SFLDF00027">
    <property type="entry name" value="p-type_atpase"/>
    <property type="match status" value="1"/>
</dbReference>
<dbReference type="InterPro" id="IPR023299">
    <property type="entry name" value="ATPase_P-typ_cyto_dom_N"/>
</dbReference>
<comment type="subcellular location">
    <subcellularLocation>
        <location evidence="1">Cell membrane</location>
        <topology evidence="1">Multi-pass membrane protein</topology>
    </subcellularLocation>
</comment>
<dbReference type="Pfam" id="PF00122">
    <property type="entry name" value="E1-E2_ATPase"/>
    <property type="match status" value="1"/>
</dbReference>
<proteinExistence type="inferred from homology"/>
<dbReference type="GO" id="GO:0016787">
    <property type="term" value="F:hydrolase activity"/>
    <property type="evidence" value="ECO:0007669"/>
    <property type="project" value="UniProtKB-KW"/>
</dbReference>
<evidence type="ECO:0000313" key="23">
    <source>
        <dbReference type="Proteomes" id="UP001314261"/>
    </source>
</evidence>
<dbReference type="InterPro" id="IPR018303">
    <property type="entry name" value="ATPase_P-typ_P_site"/>
</dbReference>
<feature type="region of interest" description="Disordered" evidence="20">
    <location>
        <begin position="1"/>
        <end position="33"/>
    </location>
</feature>
<keyword evidence="22" id="KW-0378">Hydrolase</keyword>
<feature type="transmembrane region" description="Helical" evidence="19">
    <location>
        <begin position="258"/>
        <end position="275"/>
    </location>
</feature>
<evidence type="ECO:0000256" key="18">
    <source>
        <dbReference type="ARBA" id="ARBA00049289"/>
    </source>
</evidence>
<feature type="domain" description="P-type ATPase A" evidence="21">
    <location>
        <begin position="292"/>
        <end position="390"/>
    </location>
</feature>
<dbReference type="Pfam" id="PF00702">
    <property type="entry name" value="Hydrolase"/>
    <property type="match status" value="1"/>
</dbReference>
<keyword evidence="6" id="KW-0597">Phosphoprotein</keyword>
<name>A0ABM9MWV2_9LACO</name>
<evidence type="ECO:0000256" key="7">
    <source>
        <dbReference type="ARBA" id="ARBA00022692"/>
    </source>
</evidence>
<evidence type="ECO:0000256" key="4">
    <source>
        <dbReference type="ARBA" id="ARBA00022448"/>
    </source>
</evidence>
<dbReference type="Gene3D" id="3.40.50.1000">
    <property type="entry name" value="HAD superfamily/HAD-like"/>
    <property type="match status" value="1"/>
</dbReference>
<evidence type="ECO:0000313" key="22">
    <source>
        <dbReference type="EMBL" id="CAK1245964.1"/>
    </source>
</evidence>
<evidence type="ECO:0000256" key="17">
    <source>
        <dbReference type="ARBA" id="ARBA00023136"/>
    </source>
</evidence>
<keyword evidence="16" id="KW-0406">Ion transport</keyword>
<dbReference type="InterPro" id="IPR023298">
    <property type="entry name" value="ATPase_P-typ_TM_dom_sf"/>
</dbReference>
<sequence>MAEDKQKNNMPNMNHGDMDHSKMDMSGDAHSKKDMSHDMNGMDMSNMDHSKMDQHDMSCCNTDNSKMDHSKMNMSGDNDSKKDMNHDMSGMDMGNMNHSKMDMSKMNHGDMDHSKMNMDHDMGGMNMSGMNHDMGGMDMGGMMNMPGMMHMGMNHGDMKKRFWISLILLVPLVFITPFMGVDLPFTLTFPGSNWLTAIIATAMYVVGTKPFFTGAKSELKSKKPAMMSLISMGLIVTYWVSMYSFVANTFFGQMTMDYFFEFASLVVIMLLGHVIEMEATMKAGSATSELTKLTPQTAHVKHGDSFMDMPVSSLKPDMEVQVQAGESFPADGVVLEGSSRVDESLMTGESKPVKKEKDSKVIGGTINDDGTLLVKVQAVGADSFIGHLKDTLNQTEQSSSKAESLANKVAGWLFWVGLTAAFLAFVIWTAISGPAEAFNTAVTTLIIACPHALGLAIPLVIQRTKAIAAKDGILIKKHGAVLQAKHLDYVLMDKTGTLTNGHFQVQDIQTKDVQENDALAVMAALESQSSHPLAKAIVQKATDEKVPSKQAENVQTIKGAGLTGDVDGQHYAIVNARYLDEQKIAYTAMQSDGSVSYLVQNKQVIAAISLGDSLKPSAKDFVKALQSMNITPVMVTGDGQQTADKVAQELGISEVRAQVSPEDKINLVKEYQQRGKVMMIGDGINDAPALAQADLSVAIGAGTDVAQASADAVLISTSLPKIIDLIKLAHNANQKELENLWWGAGYNIIAIPTAAGIFSFAGIMLNPMIGAIVMSLSTLIVAGNAMLLRK</sequence>
<dbReference type="SFLD" id="SFLDG00002">
    <property type="entry name" value="C1.7:_P-type_atpase_like"/>
    <property type="match status" value="1"/>
</dbReference>
<evidence type="ECO:0000256" key="19">
    <source>
        <dbReference type="RuleBase" id="RU362081"/>
    </source>
</evidence>
<keyword evidence="13" id="KW-1278">Translocase</keyword>
<dbReference type="Gene3D" id="2.70.150.10">
    <property type="entry name" value="Calcium-transporting ATPase, cytoplasmic transduction domain A"/>
    <property type="match status" value="1"/>
</dbReference>
<evidence type="ECO:0000259" key="21">
    <source>
        <dbReference type="Pfam" id="PF00122"/>
    </source>
</evidence>
<evidence type="ECO:0000256" key="16">
    <source>
        <dbReference type="ARBA" id="ARBA00023065"/>
    </source>
</evidence>
<feature type="compositionally biased region" description="Basic and acidic residues" evidence="20">
    <location>
        <begin position="16"/>
        <end position="33"/>
    </location>
</feature>
<keyword evidence="17 19" id="KW-0472">Membrane</keyword>
<dbReference type="SFLD" id="SFLDS00003">
    <property type="entry name" value="Haloacid_Dehalogenase"/>
    <property type="match status" value="1"/>
</dbReference>
<organism evidence="22 23">
    <name type="scientific">Fructobacillus fructosus</name>
    <dbReference type="NCBI Taxonomy" id="1631"/>
    <lineage>
        <taxon>Bacteria</taxon>
        <taxon>Bacillati</taxon>
        <taxon>Bacillota</taxon>
        <taxon>Bacilli</taxon>
        <taxon>Lactobacillales</taxon>
        <taxon>Lactobacillaceae</taxon>
        <taxon>Fructobacillus</taxon>
    </lineage>
</organism>
<evidence type="ECO:0000256" key="13">
    <source>
        <dbReference type="ARBA" id="ARBA00022967"/>
    </source>
</evidence>
<keyword evidence="11 19" id="KW-0067">ATP-binding</keyword>
<dbReference type="Proteomes" id="UP001314261">
    <property type="component" value="Unassembled WGS sequence"/>
</dbReference>
<keyword evidence="12" id="KW-0460">Magnesium</keyword>
<dbReference type="NCBIfam" id="TIGR01512">
    <property type="entry name" value="ATPase-IB2_Cd"/>
    <property type="match status" value="1"/>
</dbReference>
<dbReference type="PRINTS" id="PR00119">
    <property type="entry name" value="CATATPASE"/>
</dbReference>
<dbReference type="InterPro" id="IPR001757">
    <property type="entry name" value="P_typ_ATPase"/>
</dbReference>
<evidence type="ECO:0000256" key="9">
    <source>
        <dbReference type="ARBA" id="ARBA00022741"/>
    </source>
</evidence>
<dbReference type="EMBL" id="CAUZLR010000007">
    <property type="protein sequence ID" value="CAK1245964.1"/>
    <property type="molecule type" value="Genomic_DNA"/>
</dbReference>
<dbReference type="PANTHER" id="PTHR43520:SF5">
    <property type="entry name" value="CATION-TRANSPORTING P-TYPE ATPASE-RELATED"/>
    <property type="match status" value="1"/>
</dbReference>
<dbReference type="InterPro" id="IPR008250">
    <property type="entry name" value="ATPase_P-typ_transduc_dom_A_sf"/>
</dbReference>
<keyword evidence="23" id="KW-1185">Reference proteome</keyword>
<evidence type="ECO:0000256" key="11">
    <source>
        <dbReference type="ARBA" id="ARBA00022840"/>
    </source>
</evidence>
<comment type="caution">
    <text evidence="22">The sequence shown here is derived from an EMBL/GenBank/DDBJ whole genome shotgun (WGS) entry which is preliminary data.</text>
</comment>
<keyword evidence="4" id="KW-0813">Transport</keyword>
<dbReference type="Gene3D" id="3.40.1110.10">
    <property type="entry name" value="Calcium-transporting ATPase, cytoplasmic domain N"/>
    <property type="match status" value="1"/>
</dbReference>
<evidence type="ECO:0000256" key="15">
    <source>
        <dbReference type="ARBA" id="ARBA00023008"/>
    </source>
</evidence>
<evidence type="ECO:0000256" key="1">
    <source>
        <dbReference type="ARBA" id="ARBA00004651"/>
    </source>
</evidence>
<feature type="transmembrane region" description="Helical" evidence="19">
    <location>
        <begin position="224"/>
        <end position="246"/>
    </location>
</feature>
<dbReference type="NCBIfam" id="TIGR01525">
    <property type="entry name" value="ATPase-IB_hvy"/>
    <property type="match status" value="1"/>
</dbReference>
<feature type="transmembrane region" description="Helical" evidence="19">
    <location>
        <begin position="437"/>
        <end position="461"/>
    </location>
</feature>
<dbReference type="NCBIfam" id="TIGR01511">
    <property type="entry name" value="ATPase-IB1_Cu"/>
    <property type="match status" value="1"/>
</dbReference>
<feature type="transmembrane region" description="Helical" evidence="19">
    <location>
        <begin position="769"/>
        <end position="788"/>
    </location>
</feature>
<reference evidence="22 23" key="1">
    <citation type="submission" date="2023-10" db="EMBL/GenBank/DDBJ databases">
        <authorList>
            <person name="Botero Cardona J."/>
        </authorList>
    </citation>
    <scope>NUCLEOTIDE SEQUENCE [LARGE SCALE GENOMIC DNA]</scope>
    <source>
        <strain evidence="22 23">R-54839</strain>
    </source>
</reference>
<evidence type="ECO:0000256" key="2">
    <source>
        <dbReference type="ARBA" id="ARBA00006024"/>
    </source>
</evidence>